<reference evidence="1 2" key="1">
    <citation type="journal article" date="2011" name="MBio">
        <title>Evidence of a dominant lineage of Vibrio cholerae-specific lytic bacteriophages shed by cholera patients over a 10-year period in Dhaka, Bangladesh.</title>
        <authorList>
            <person name="Seed K.D."/>
            <person name="Bodi K.L."/>
            <person name="Kropinski A.M."/>
            <person name="Ackermann H.W."/>
            <person name="Calderwood S.B."/>
            <person name="Qadri F."/>
            <person name="Camilli A."/>
        </authorList>
    </citation>
    <scope>NUCLEOTIDE SEQUENCE [LARGE SCALE GENOMIC DNA]</scope>
</reference>
<protein>
    <submittedName>
        <fullName evidence="1">Uncharacterized protein ORF225</fullName>
    </submittedName>
</protein>
<sequence>MTTYNTYAEAKIANPDSEIYVSARGFFAPLNLNIPACNSNAWVECHPKDYCITLEEFLKKGYKLVDNDIYPEDDGDFCVVGVDIKTKTANSSCVDDEYRYILRAKALETQPTKSEIDNTPQQVESLSSATTTNAPAKVVTKVEYEQVKVKSFFELSEPFQLGELYFDAAGDCEKKSKILTELQLSQLFFRNTKIYRRIEKELTWQEYVESIYSFVEFSTKNKPVHINTKQSIDEDSYLEMCRVTLRAIGEIE</sequence>
<dbReference type="GeneID" id="10228705"/>
<organism evidence="1 2">
    <name type="scientific">Vibrio phage ICP1</name>
    <dbReference type="NCBI Taxonomy" id="979525"/>
    <lineage>
        <taxon>Viruses</taxon>
        <taxon>Duplodnaviria</taxon>
        <taxon>Heunggongvirae</taxon>
        <taxon>Uroviricota</taxon>
        <taxon>Caudoviricetes</taxon>
        <taxon>Mohonavirus</taxon>
        <taxon>Mohonavirus ICP1</taxon>
    </lineage>
</organism>
<evidence type="ECO:0000313" key="2">
    <source>
        <dbReference type="Proteomes" id="UP000007502"/>
    </source>
</evidence>
<dbReference type="EMBL" id="HQ641347">
    <property type="protein sequence ID" value="ADX88042.1"/>
    <property type="molecule type" value="Genomic_DNA"/>
</dbReference>
<dbReference type="Proteomes" id="UP000007502">
    <property type="component" value="Segment"/>
</dbReference>
<name>F1D1P8_9CAUD</name>
<accession>F1D1P8</accession>
<proteinExistence type="predicted"/>
<gene>
    <name evidence="1" type="primary">ORF225</name>
</gene>
<dbReference type="KEGG" id="vg:10228705"/>
<evidence type="ECO:0000313" key="1">
    <source>
        <dbReference type="EMBL" id="ADX88042.1"/>
    </source>
</evidence>
<keyword evidence="2" id="KW-1185">Reference proteome</keyword>
<dbReference type="RefSeq" id="YP_004251167.1">
    <property type="nucleotide sequence ID" value="NC_015157.1"/>
</dbReference>
<dbReference type="OrthoDB" id="39803at10239"/>